<dbReference type="KEGG" id="bcoh:BC6307_19995"/>
<evidence type="ECO:0000313" key="3">
    <source>
        <dbReference type="Proteomes" id="UP000215224"/>
    </source>
</evidence>
<accession>A0A223KV74</accession>
<protein>
    <submittedName>
        <fullName evidence="2">Uncharacterized protein</fullName>
    </submittedName>
</protein>
<dbReference type="EMBL" id="CP018866">
    <property type="protein sequence ID" value="AST93381.1"/>
    <property type="molecule type" value="Genomic_DNA"/>
</dbReference>
<organism evidence="2 3">
    <name type="scientific">Sutcliffiella cohnii</name>
    <dbReference type="NCBI Taxonomy" id="33932"/>
    <lineage>
        <taxon>Bacteria</taxon>
        <taxon>Bacillati</taxon>
        <taxon>Bacillota</taxon>
        <taxon>Bacilli</taxon>
        <taxon>Bacillales</taxon>
        <taxon>Bacillaceae</taxon>
        <taxon>Sutcliffiella</taxon>
    </lineage>
</organism>
<dbReference type="Proteomes" id="UP000215224">
    <property type="component" value="Chromosome"/>
</dbReference>
<dbReference type="AlphaFoldDB" id="A0A223KV74"/>
<feature type="region of interest" description="Disordered" evidence="1">
    <location>
        <begin position="32"/>
        <end position="61"/>
    </location>
</feature>
<proteinExistence type="predicted"/>
<reference evidence="2 3" key="1">
    <citation type="submission" date="2016-12" db="EMBL/GenBank/DDBJ databases">
        <title>The whole genome sequencing and assembly of Bacillus cohnii DSM 6307T strain.</title>
        <authorList>
            <person name="Lee Y.-J."/>
            <person name="Yi H."/>
            <person name="Bahn Y.-S."/>
            <person name="Kim J.F."/>
            <person name="Lee D.-W."/>
        </authorList>
    </citation>
    <scope>NUCLEOTIDE SEQUENCE [LARGE SCALE GENOMIC DNA]</scope>
    <source>
        <strain evidence="2 3">DSM 6307</strain>
    </source>
</reference>
<evidence type="ECO:0000256" key="1">
    <source>
        <dbReference type="SAM" id="MobiDB-lite"/>
    </source>
</evidence>
<keyword evidence="3" id="KW-1185">Reference proteome</keyword>
<gene>
    <name evidence="2" type="ORF">BC6307_19995</name>
</gene>
<dbReference type="RefSeq" id="WP_066417555.1">
    <property type="nucleotide sequence ID" value="NZ_CP018866.1"/>
</dbReference>
<evidence type="ECO:0000313" key="2">
    <source>
        <dbReference type="EMBL" id="AST93381.1"/>
    </source>
</evidence>
<sequence length="61" mass="7456">MFKKILNYFNSRQVPEYYVDEEFGLYQEIDEDLGMENENEENDSDIDDDIDEIYIDDENYL</sequence>
<name>A0A223KV74_9BACI</name>